<dbReference type="InterPro" id="IPR013216">
    <property type="entry name" value="Methyltransf_11"/>
</dbReference>
<evidence type="ECO:0000313" key="2">
    <source>
        <dbReference type="EMBL" id="TCI10426.1"/>
    </source>
</evidence>
<dbReference type="GO" id="GO:0032259">
    <property type="term" value="P:methylation"/>
    <property type="evidence" value="ECO:0007669"/>
    <property type="project" value="UniProtKB-KW"/>
</dbReference>
<dbReference type="GO" id="GO:0008757">
    <property type="term" value="F:S-adenosylmethionine-dependent methyltransferase activity"/>
    <property type="evidence" value="ECO:0007669"/>
    <property type="project" value="InterPro"/>
</dbReference>
<sequence length="227" mass="25139">MSQRDQDIYTSAPLRSLLAEETVALVPELQRCSGTHALMVSAARQDAPPVLPLLGNWTRLRINQGRYDGDLRARSDEPLPFVDDAFDLVLLRHALEVAPAPLALLEEASRVLAPGGVLALTGLHPFSAWLPWMMWRTRGHAPAMRSPLLLERWVRRIELDIERVERVGRLWPSSSAGLDATHAFGGGYLLIARKRRRMSAPIRLKPKAVPSPVNVGLAPGARRNVAH</sequence>
<keyword evidence="2" id="KW-0808">Transferase</keyword>
<protein>
    <submittedName>
        <fullName evidence="2">SAM-dependent methyltransferase</fullName>
    </submittedName>
</protein>
<name>A0A4R0YNQ7_9GAMM</name>
<keyword evidence="2" id="KW-0489">Methyltransferase</keyword>
<feature type="domain" description="Methyltransferase type 11" evidence="1">
    <location>
        <begin position="74"/>
        <end position="119"/>
    </location>
</feature>
<dbReference type="AlphaFoldDB" id="A0A4R0YNQ7"/>
<dbReference type="CDD" id="cd02440">
    <property type="entry name" value="AdoMet_MTases"/>
    <property type="match status" value="1"/>
</dbReference>
<keyword evidence="3" id="KW-1185">Reference proteome</keyword>
<reference evidence="2 3" key="1">
    <citation type="submission" date="2019-02" db="EMBL/GenBank/DDBJ databases">
        <title>Dyella amyloliquefaciens sp. nov., isolated from forest soil.</title>
        <authorList>
            <person name="Gao Z.-H."/>
            <person name="Qiu L.-H."/>
        </authorList>
    </citation>
    <scope>NUCLEOTIDE SEQUENCE [LARGE SCALE GENOMIC DNA]</scope>
    <source>
        <strain evidence="2 3">KACC 12747</strain>
    </source>
</reference>
<dbReference type="Gene3D" id="3.40.50.150">
    <property type="entry name" value="Vaccinia Virus protein VP39"/>
    <property type="match status" value="1"/>
</dbReference>
<dbReference type="EMBL" id="SJTG01000002">
    <property type="protein sequence ID" value="TCI10426.1"/>
    <property type="molecule type" value="Genomic_DNA"/>
</dbReference>
<dbReference type="InterPro" id="IPR029063">
    <property type="entry name" value="SAM-dependent_MTases_sf"/>
</dbReference>
<organism evidence="2 3">
    <name type="scientific">Dyella soli</name>
    <dbReference type="NCBI Taxonomy" id="522319"/>
    <lineage>
        <taxon>Bacteria</taxon>
        <taxon>Pseudomonadati</taxon>
        <taxon>Pseudomonadota</taxon>
        <taxon>Gammaproteobacteria</taxon>
        <taxon>Lysobacterales</taxon>
        <taxon>Rhodanobacteraceae</taxon>
        <taxon>Dyella</taxon>
    </lineage>
</organism>
<accession>A0A4R0YNQ7</accession>
<dbReference type="Pfam" id="PF08241">
    <property type="entry name" value="Methyltransf_11"/>
    <property type="match status" value="1"/>
</dbReference>
<evidence type="ECO:0000313" key="3">
    <source>
        <dbReference type="Proteomes" id="UP000291822"/>
    </source>
</evidence>
<evidence type="ECO:0000259" key="1">
    <source>
        <dbReference type="Pfam" id="PF08241"/>
    </source>
</evidence>
<dbReference type="SUPFAM" id="SSF53335">
    <property type="entry name" value="S-adenosyl-L-methionine-dependent methyltransferases"/>
    <property type="match status" value="1"/>
</dbReference>
<proteinExistence type="predicted"/>
<dbReference type="RefSeq" id="WP_131408432.1">
    <property type="nucleotide sequence ID" value="NZ_SJTG01000002.1"/>
</dbReference>
<gene>
    <name evidence="2" type="ORF">EZM97_16205</name>
</gene>
<dbReference type="Proteomes" id="UP000291822">
    <property type="component" value="Unassembled WGS sequence"/>
</dbReference>
<comment type="caution">
    <text evidence="2">The sequence shown here is derived from an EMBL/GenBank/DDBJ whole genome shotgun (WGS) entry which is preliminary data.</text>
</comment>